<sequence length="159" mass="16766">MPSGYTETMLHGDLATRRIDVDEATGQWSRTCVGGSVFAPSPLRRVPAQNVNSLESDNILKLAASVISGAPVSGANRIIAASKSPHIDRFGESETGGCVGPELKSTGFDAMAEKPVGLSIINGVFGQHEELNWMDCARSSSGAGYAEQPLNRQFFGPGQ</sequence>
<name>A0ABX6NDR6_9BACT</name>
<reference evidence="2 3" key="1">
    <citation type="submission" date="2019-04" db="EMBL/GenBank/DDBJ databases">
        <title>Isolation and culture of sulfate reducing bacteria from the cold seep of the South China Sea.</title>
        <authorList>
            <person name="Sun C."/>
            <person name="Liu R."/>
        </authorList>
    </citation>
    <scope>NUCLEOTIDE SEQUENCE [LARGE SCALE GENOMIC DNA]</scope>
    <source>
        <strain evidence="2 3">CS1</strain>
    </source>
</reference>
<dbReference type="PANTHER" id="PTHR30038">
    <property type="entry name" value="ALDEHYDE FERREDOXIN OXIDOREDUCTASE"/>
    <property type="match status" value="1"/>
</dbReference>
<dbReference type="InterPro" id="IPR013983">
    <property type="entry name" value="Ald_Fedxn_OxRdtase_N"/>
</dbReference>
<organism evidence="2 3">
    <name type="scientific">Oceanidesulfovibrio marinus</name>
    <dbReference type="NCBI Taxonomy" id="370038"/>
    <lineage>
        <taxon>Bacteria</taxon>
        <taxon>Pseudomonadati</taxon>
        <taxon>Thermodesulfobacteriota</taxon>
        <taxon>Desulfovibrionia</taxon>
        <taxon>Desulfovibrionales</taxon>
        <taxon>Desulfovibrionaceae</taxon>
        <taxon>Oceanidesulfovibrio</taxon>
    </lineage>
</organism>
<protein>
    <recommendedName>
        <fullName evidence="1">Aldehyde ferredoxin oxidoreductase N-terminal domain-containing protein</fullName>
    </recommendedName>
</protein>
<feature type="domain" description="Aldehyde ferredoxin oxidoreductase N-terminal" evidence="1">
    <location>
        <begin position="5"/>
        <end position="148"/>
    </location>
</feature>
<evidence type="ECO:0000313" key="2">
    <source>
        <dbReference type="EMBL" id="QJT08707.1"/>
    </source>
</evidence>
<keyword evidence="3" id="KW-1185">Reference proteome</keyword>
<evidence type="ECO:0000313" key="3">
    <source>
        <dbReference type="Proteomes" id="UP000503251"/>
    </source>
</evidence>
<gene>
    <name evidence="2" type="ORF">E8L03_07110</name>
</gene>
<proteinExistence type="predicted"/>
<evidence type="ECO:0000259" key="1">
    <source>
        <dbReference type="SMART" id="SM00790"/>
    </source>
</evidence>
<dbReference type="InterPro" id="IPR051919">
    <property type="entry name" value="W-dependent_AOR"/>
</dbReference>
<dbReference type="Gene3D" id="3.60.9.10">
    <property type="entry name" value="Aldehyde ferredoxin oxidoreductase, N-terminal domain"/>
    <property type="match status" value="1"/>
</dbReference>
<dbReference type="PANTHER" id="PTHR30038:SF7">
    <property type="entry name" value="TUNGSTEN-CONTAINING GLYCERALDEHYDE-3-PHOSPHATE:FERREDOXIN OXIDOREDUCTASE"/>
    <property type="match status" value="1"/>
</dbReference>
<accession>A0ABX6NDR6</accession>
<dbReference type="SMART" id="SM00790">
    <property type="entry name" value="AFOR_N"/>
    <property type="match status" value="1"/>
</dbReference>
<dbReference type="EMBL" id="CP039543">
    <property type="protein sequence ID" value="QJT08707.1"/>
    <property type="molecule type" value="Genomic_DNA"/>
</dbReference>
<dbReference type="Proteomes" id="UP000503251">
    <property type="component" value="Chromosome"/>
</dbReference>
<dbReference type="Pfam" id="PF02730">
    <property type="entry name" value="AFOR_N"/>
    <property type="match status" value="1"/>
</dbReference>
<dbReference type="InterPro" id="IPR036503">
    <property type="entry name" value="Ald_Fedxn_OxRdtase_N_sf"/>
</dbReference>
<dbReference type="SUPFAM" id="SSF56228">
    <property type="entry name" value="Aldehyde ferredoxin oxidoreductase, N-terminal domain"/>
    <property type="match status" value="1"/>
</dbReference>